<feature type="transmembrane region" description="Helical" evidence="7">
    <location>
        <begin position="383"/>
        <end position="401"/>
    </location>
</feature>
<keyword evidence="9" id="KW-1185">Reference proteome</keyword>
<evidence type="ECO:0000313" key="8">
    <source>
        <dbReference type="EMBL" id="RBO90620.1"/>
    </source>
</evidence>
<feature type="transmembrane region" description="Helical" evidence="7">
    <location>
        <begin position="82"/>
        <end position="102"/>
    </location>
</feature>
<feature type="transmembrane region" description="Helical" evidence="7">
    <location>
        <begin position="228"/>
        <end position="249"/>
    </location>
</feature>
<dbReference type="AlphaFoldDB" id="A0A366DKL0"/>
<proteinExistence type="predicted"/>
<comment type="caution">
    <text evidence="8">The sequence shown here is derived from an EMBL/GenBank/DDBJ whole genome shotgun (WGS) entry which is preliminary data.</text>
</comment>
<feature type="transmembrane region" description="Helical" evidence="7">
    <location>
        <begin position="357"/>
        <end position="377"/>
    </location>
</feature>
<feature type="transmembrane region" description="Helical" evidence="7">
    <location>
        <begin position="261"/>
        <end position="279"/>
    </location>
</feature>
<feature type="transmembrane region" description="Helical" evidence="7">
    <location>
        <begin position="108"/>
        <end position="132"/>
    </location>
</feature>
<organism evidence="8 9">
    <name type="scientific">Nocardia puris</name>
    <dbReference type="NCBI Taxonomy" id="208602"/>
    <lineage>
        <taxon>Bacteria</taxon>
        <taxon>Bacillati</taxon>
        <taxon>Actinomycetota</taxon>
        <taxon>Actinomycetes</taxon>
        <taxon>Mycobacteriales</taxon>
        <taxon>Nocardiaceae</taxon>
        <taxon>Nocardia</taxon>
    </lineage>
</organism>
<name>A0A366DKL0_9NOCA</name>
<dbReference type="STRING" id="1210090.GCA_001613185_01600"/>
<dbReference type="Pfam" id="PF07690">
    <property type="entry name" value="MFS_1"/>
    <property type="match status" value="1"/>
</dbReference>
<feature type="transmembrane region" description="Helical" evidence="7">
    <location>
        <begin position="316"/>
        <end position="337"/>
    </location>
</feature>
<feature type="region of interest" description="Disordered" evidence="6">
    <location>
        <begin position="406"/>
        <end position="425"/>
    </location>
</feature>
<evidence type="ECO:0000256" key="5">
    <source>
        <dbReference type="ARBA" id="ARBA00023136"/>
    </source>
</evidence>
<evidence type="ECO:0000256" key="2">
    <source>
        <dbReference type="ARBA" id="ARBA00022475"/>
    </source>
</evidence>
<dbReference type="Gene3D" id="1.20.1250.20">
    <property type="entry name" value="MFS general substrate transporter like domains"/>
    <property type="match status" value="1"/>
</dbReference>
<sequence length="425" mass="44606">MPVDTDITPTRLPRDFHKLWAALTVSQVGSALGTGALPLVAILVVHASDWQVSLMAALSGVAAAAIALPLGSLIEVRRKRPVMIQACVASCVALASVPVAAALGVLSYAQLCGVAMVQTLCAMVFNAANGAYLKSIVAEPLRVRANSRVETTFWTAATVGAPLGGLLISLFGTAITITLDAVTYLLAALGIRAITTPETASQQPKRPRLTDIRGGWAYIFGEPTLNRLFWNAMLFGGSLLLTGPLLALLMLRELGFAPWQYGLALGLPAVGGLIGSLCAPKLVAVFDQRTVLLGFGTLRTLWLGLLLLAGPDALGLIAIIAAETLLLLCAGVFNPVFTTVRMNHTADTHMARVGMAWSISAKCFQPAFIALGGVIAAVTTVRTAIACAAVALVASSALLPWRQRDCGREQSSPSNRRHPIAERSE</sequence>
<dbReference type="GO" id="GO:0005886">
    <property type="term" value="C:plasma membrane"/>
    <property type="evidence" value="ECO:0007669"/>
    <property type="project" value="UniProtKB-SubCell"/>
</dbReference>
<dbReference type="PANTHER" id="PTHR23513:SF6">
    <property type="entry name" value="MAJOR FACILITATOR SUPERFAMILY ASSOCIATED DOMAIN-CONTAINING PROTEIN"/>
    <property type="match status" value="1"/>
</dbReference>
<feature type="transmembrane region" description="Helical" evidence="7">
    <location>
        <begin position="153"/>
        <end position="175"/>
    </location>
</feature>
<evidence type="ECO:0000313" key="9">
    <source>
        <dbReference type="Proteomes" id="UP000252586"/>
    </source>
</evidence>
<dbReference type="RefSeq" id="WP_067505726.1">
    <property type="nucleotide sequence ID" value="NZ_QNRE01000005.1"/>
</dbReference>
<dbReference type="SUPFAM" id="SSF103473">
    <property type="entry name" value="MFS general substrate transporter"/>
    <property type="match status" value="1"/>
</dbReference>
<evidence type="ECO:0000256" key="7">
    <source>
        <dbReference type="SAM" id="Phobius"/>
    </source>
</evidence>
<feature type="transmembrane region" description="Helical" evidence="7">
    <location>
        <begin position="50"/>
        <end position="70"/>
    </location>
</feature>
<comment type="subcellular location">
    <subcellularLocation>
        <location evidence="1">Cell membrane</location>
        <topology evidence="1">Multi-pass membrane protein</topology>
    </subcellularLocation>
</comment>
<dbReference type="EMBL" id="QNRE01000005">
    <property type="protein sequence ID" value="RBO90620.1"/>
    <property type="molecule type" value="Genomic_DNA"/>
</dbReference>
<dbReference type="CDD" id="cd06173">
    <property type="entry name" value="MFS_MefA_like"/>
    <property type="match status" value="1"/>
</dbReference>
<keyword evidence="4 7" id="KW-1133">Transmembrane helix</keyword>
<protein>
    <submittedName>
        <fullName evidence="8">Putative MFS family arabinose efflux permease</fullName>
    </submittedName>
</protein>
<dbReference type="GO" id="GO:0022857">
    <property type="term" value="F:transmembrane transporter activity"/>
    <property type="evidence" value="ECO:0007669"/>
    <property type="project" value="InterPro"/>
</dbReference>
<gene>
    <name evidence="8" type="ORF">DFR74_10522</name>
</gene>
<reference evidence="8 9" key="1">
    <citation type="submission" date="2018-06" db="EMBL/GenBank/DDBJ databases">
        <title>Genomic Encyclopedia of Type Strains, Phase IV (KMG-IV): sequencing the most valuable type-strain genomes for metagenomic binning, comparative biology and taxonomic classification.</title>
        <authorList>
            <person name="Goeker M."/>
        </authorList>
    </citation>
    <scope>NUCLEOTIDE SEQUENCE [LARGE SCALE GENOMIC DNA]</scope>
    <source>
        <strain evidence="8 9">DSM 44599</strain>
    </source>
</reference>
<evidence type="ECO:0000256" key="6">
    <source>
        <dbReference type="SAM" id="MobiDB-lite"/>
    </source>
</evidence>
<dbReference type="PANTHER" id="PTHR23513">
    <property type="entry name" value="INTEGRAL MEMBRANE EFFLUX PROTEIN-RELATED"/>
    <property type="match status" value="1"/>
</dbReference>
<dbReference type="InterPro" id="IPR036259">
    <property type="entry name" value="MFS_trans_sf"/>
</dbReference>
<dbReference type="Proteomes" id="UP000252586">
    <property type="component" value="Unassembled WGS sequence"/>
</dbReference>
<evidence type="ECO:0000256" key="1">
    <source>
        <dbReference type="ARBA" id="ARBA00004651"/>
    </source>
</evidence>
<evidence type="ECO:0000256" key="3">
    <source>
        <dbReference type="ARBA" id="ARBA00022692"/>
    </source>
</evidence>
<dbReference type="InterPro" id="IPR011701">
    <property type="entry name" value="MFS"/>
</dbReference>
<keyword evidence="5 7" id="KW-0472">Membrane</keyword>
<accession>A0A366DKL0</accession>
<evidence type="ECO:0000256" key="4">
    <source>
        <dbReference type="ARBA" id="ARBA00022989"/>
    </source>
</evidence>
<keyword evidence="2" id="KW-1003">Cell membrane</keyword>
<feature type="transmembrane region" description="Helical" evidence="7">
    <location>
        <begin position="20"/>
        <end position="44"/>
    </location>
</feature>
<keyword evidence="3 7" id="KW-0812">Transmembrane</keyword>
<dbReference type="OrthoDB" id="3811961at2"/>